<name>A0A0D9VXE1_9ORYZ</name>
<dbReference type="SMART" id="SM00256">
    <property type="entry name" value="FBOX"/>
    <property type="match status" value="1"/>
</dbReference>
<dbReference type="EnsemblPlants" id="LPERR03G24350.1">
    <property type="protein sequence ID" value="LPERR03G24350.1"/>
    <property type="gene ID" value="LPERR03G24350"/>
</dbReference>
<sequence>MEMELDQDDLMRILPDDVLAHVLAHLEPRWLAASRCVCKAWRVVIDSYRLLRPDLLPLSLGGIYINFNEMYHSLFLSRPSTGPSISGLFTDYTPDNNMVHDHCNGLLLLSSGIANPATRQWVPLPPPPPQNDVYLFDSYLVFDPTISSYFEIFEIPRIPYITLDMLDPMSKSLQWPPSPIVLTVFSSRTRQWEERLFVRRSEAACTVADMALAFPYEKYDGVYWQGALYVYCRGDFFMRMSLSDNTYQVIRPPITTEISVPKSHFLGRSKKGVYYALIDGHNKHRLRVWFLNESRGHITWELKHDKDISFMLKCQGNYMQNDGPWTAHFFDYVQDYHPNDNQREITPMNKFEWDSDDDNILDTENKNEGWCGRYPTILGFHPFKEVIFMNQEMDRGFAYHFNSSKVQYLGSTFPESYKELHIEYICGSFMYTPYRGAF</sequence>
<dbReference type="eggNOG" id="ENOG502R3X8">
    <property type="taxonomic scope" value="Eukaryota"/>
</dbReference>
<evidence type="ECO:0000313" key="3">
    <source>
        <dbReference type="Proteomes" id="UP000032180"/>
    </source>
</evidence>
<dbReference type="STRING" id="77586.A0A0D9VXE1"/>
<dbReference type="Gene3D" id="1.20.1280.50">
    <property type="match status" value="1"/>
</dbReference>
<keyword evidence="3" id="KW-1185">Reference proteome</keyword>
<dbReference type="Gramene" id="LPERR03G24350.1">
    <property type="protein sequence ID" value="LPERR03G24350.1"/>
    <property type="gene ID" value="LPERR03G24350"/>
</dbReference>
<accession>A0A0D9VXE1</accession>
<reference evidence="2 3" key="1">
    <citation type="submission" date="2012-08" db="EMBL/GenBank/DDBJ databases">
        <title>Oryza genome evolution.</title>
        <authorList>
            <person name="Wing R.A."/>
        </authorList>
    </citation>
    <scope>NUCLEOTIDE SEQUENCE</scope>
</reference>
<feature type="domain" description="F-box" evidence="1">
    <location>
        <begin position="8"/>
        <end position="54"/>
    </location>
</feature>
<evidence type="ECO:0000313" key="2">
    <source>
        <dbReference type="EnsemblPlants" id="LPERR03G24350.1"/>
    </source>
</evidence>
<proteinExistence type="predicted"/>
<reference evidence="3" key="2">
    <citation type="submission" date="2013-12" db="EMBL/GenBank/DDBJ databases">
        <authorList>
            <person name="Yu Y."/>
            <person name="Lee S."/>
            <person name="de Baynast K."/>
            <person name="Wissotski M."/>
            <person name="Liu L."/>
            <person name="Talag J."/>
            <person name="Goicoechea J."/>
            <person name="Angelova A."/>
            <person name="Jetty R."/>
            <person name="Kudrna D."/>
            <person name="Golser W."/>
            <person name="Rivera L."/>
            <person name="Zhang J."/>
            <person name="Wing R."/>
        </authorList>
    </citation>
    <scope>NUCLEOTIDE SEQUENCE</scope>
</reference>
<reference evidence="2" key="3">
    <citation type="submission" date="2015-04" db="UniProtKB">
        <authorList>
            <consortium name="EnsemblPlants"/>
        </authorList>
    </citation>
    <scope>IDENTIFICATION</scope>
</reference>
<dbReference type="HOGENOM" id="CLU_030606_0_0_1"/>
<protein>
    <recommendedName>
        <fullName evidence="1">F-box domain-containing protein</fullName>
    </recommendedName>
</protein>
<dbReference type="InterPro" id="IPR001810">
    <property type="entry name" value="F-box_dom"/>
</dbReference>
<dbReference type="PANTHER" id="PTHR34591">
    <property type="entry name" value="OS03G0653100 PROTEIN-RELATED"/>
    <property type="match status" value="1"/>
</dbReference>
<dbReference type="Pfam" id="PF12937">
    <property type="entry name" value="F-box-like"/>
    <property type="match status" value="1"/>
</dbReference>
<dbReference type="InterPro" id="IPR036047">
    <property type="entry name" value="F-box-like_dom_sf"/>
</dbReference>
<evidence type="ECO:0000259" key="1">
    <source>
        <dbReference type="PROSITE" id="PS50181"/>
    </source>
</evidence>
<dbReference type="PROSITE" id="PS50181">
    <property type="entry name" value="FBOX"/>
    <property type="match status" value="1"/>
</dbReference>
<organism evidence="2 3">
    <name type="scientific">Leersia perrieri</name>
    <dbReference type="NCBI Taxonomy" id="77586"/>
    <lineage>
        <taxon>Eukaryota</taxon>
        <taxon>Viridiplantae</taxon>
        <taxon>Streptophyta</taxon>
        <taxon>Embryophyta</taxon>
        <taxon>Tracheophyta</taxon>
        <taxon>Spermatophyta</taxon>
        <taxon>Magnoliopsida</taxon>
        <taxon>Liliopsida</taxon>
        <taxon>Poales</taxon>
        <taxon>Poaceae</taxon>
        <taxon>BOP clade</taxon>
        <taxon>Oryzoideae</taxon>
        <taxon>Oryzeae</taxon>
        <taxon>Oryzinae</taxon>
        <taxon>Leersia</taxon>
    </lineage>
</organism>
<dbReference type="PANTHER" id="PTHR34591:SF29">
    <property type="entry name" value="F-BOX DOMAIN-CONTAINING PROTEIN"/>
    <property type="match status" value="1"/>
</dbReference>
<dbReference type="Proteomes" id="UP000032180">
    <property type="component" value="Chromosome 3"/>
</dbReference>
<dbReference type="SUPFAM" id="SSF81383">
    <property type="entry name" value="F-box domain"/>
    <property type="match status" value="1"/>
</dbReference>
<dbReference type="AlphaFoldDB" id="A0A0D9VXE1"/>